<organism evidence="8 9">
    <name type="scientific">Candidatus Enterovibrio escicola</name>
    <dbReference type="NCBI Taxonomy" id="1927127"/>
    <lineage>
        <taxon>Bacteria</taxon>
        <taxon>Pseudomonadati</taxon>
        <taxon>Pseudomonadota</taxon>
        <taxon>Gammaproteobacteria</taxon>
        <taxon>Vibrionales</taxon>
        <taxon>Vibrionaceae</taxon>
        <taxon>Enterovibrio</taxon>
    </lineage>
</organism>
<proteinExistence type="inferred from homology"/>
<dbReference type="GO" id="GO:1990281">
    <property type="term" value="C:efflux pump complex"/>
    <property type="evidence" value="ECO:0007669"/>
    <property type="project" value="TreeGrafter"/>
</dbReference>
<dbReference type="PANTHER" id="PTHR30026">
    <property type="entry name" value="OUTER MEMBRANE PROTEIN TOLC"/>
    <property type="match status" value="1"/>
</dbReference>
<dbReference type="PANTHER" id="PTHR30026:SF20">
    <property type="entry name" value="OUTER MEMBRANE PROTEIN TOLC"/>
    <property type="match status" value="1"/>
</dbReference>
<evidence type="ECO:0000256" key="6">
    <source>
        <dbReference type="ARBA" id="ARBA00023136"/>
    </source>
</evidence>
<evidence type="ECO:0000256" key="5">
    <source>
        <dbReference type="ARBA" id="ARBA00022692"/>
    </source>
</evidence>
<dbReference type="GeneID" id="66950793"/>
<keyword evidence="7" id="KW-0998">Cell outer membrane</keyword>
<evidence type="ECO:0000256" key="4">
    <source>
        <dbReference type="ARBA" id="ARBA00022452"/>
    </source>
</evidence>
<evidence type="ECO:0000256" key="3">
    <source>
        <dbReference type="ARBA" id="ARBA00022448"/>
    </source>
</evidence>
<name>A0A2A5T7I9_9GAMM</name>
<dbReference type="AlphaFoldDB" id="A0A2A5T7I9"/>
<dbReference type="InterPro" id="IPR051906">
    <property type="entry name" value="TolC-like"/>
</dbReference>
<dbReference type="Gene3D" id="1.20.1600.10">
    <property type="entry name" value="Outer membrane efflux proteins (OEP)"/>
    <property type="match status" value="1"/>
</dbReference>
<gene>
    <name evidence="8" type="ORF">BTN49_0111</name>
</gene>
<comment type="similarity">
    <text evidence="2">Belongs to the outer membrane factor (OMF) (TC 1.B.17) family.</text>
</comment>
<protein>
    <submittedName>
        <fullName evidence="8">Type I secretion outer membrane protein, TolC</fullName>
    </submittedName>
</protein>
<dbReference type="GO" id="GO:0015288">
    <property type="term" value="F:porin activity"/>
    <property type="evidence" value="ECO:0007669"/>
    <property type="project" value="TreeGrafter"/>
</dbReference>
<accession>A0A2A5T7I9</accession>
<keyword evidence="4" id="KW-1134">Transmembrane beta strand</keyword>
<dbReference type="Pfam" id="PF02321">
    <property type="entry name" value="OEP"/>
    <property type="match status" value="2"/>
</dbReference>
<comment type="caution">
    <text evidence="8">The sequence shown here is derived from an EMBL/GenBank/DDBJ whole genome shotgun (WGS) entry which is preliminary data.</text>
</comment>
<keyword evidence="6" id="KW-0472">Membrane</keyword>
<evidence type="ECO:0000256" key="1">
    <source>
        <dbReference type="ARBA" id="ARBA00004442"/>
    </source>
</evidence>
<dbReference type="InterPro" id="IPR003423">
    <property type="entry name" value="OMP_efflux"/>
</dbReference>
<dbReference type="GO" id="GO:0009279">
    <property type="term" value="C:cell outer membrane"/>
    <property type="evidence" value="ECO:0007669"/>
    <property type="project" value="UniProtKB-SubCell"/>
</dbReference>
<comment type="subcellular location">
    <subcellularLocation>
        <location evidence="1">Cell outer membrane</location>
    </subcellularLocation>
</comment>
<keyword evidence="5" id="KW-0812">Transmembrane</keyword>
<dbReference type="SUPFAM" id="SSF56954">
    <property type="entry name" value="Outer membrane efflux proteins (OEP)"/>
    <property type="match status" value="1"/>
</dbReference>
<dbReference type="RefSeq" id="WP_097355661.1">
    <property type="nucleotide sequence ID" value="NZ_CAWNJE010000012.1"/>
</dbReference>
<evidence type="ECO:0000313" key="9">
    <source>
        <dbReference type="Proteomes" id="UP000219020"/>
    </source>
</evidence>
<evidence type="ECO:0000256" key="7">
    <source>
        <dbReference type="ARBA" id="ARBA00023237"/>
    </source>
</evidence>
<sequence>MINKVLNVLGYTVIAVLNQSAQAISIEQAWQAAKRYDPTYEQAQIGVKLGENNIMTSRSALLPSLTASTTSIWNKKKGTSNTYTASLNQTIWNSSLWSQMDQADANLVISQLRLSKVHNELVKRLITAYLAQASAQGDLELAQRKRDEGRKLLVITEQRFNAGKVKSIEVEDMRTNQLEEKTAILKAQSKLEDTRSELLALINQFPDHVDQIRGHSLAEPTMLVDSQQRWLELAKDNNPELLVAKQKVKVSEYDRDMAKGGYYPTLLGTIGYQNIDKSSAGEFNASLTLKVPIDLNGSTQAKVDTTLLNIRHTQQDQRKIEINIQKLVQKQFSQVSINWQQVLMAKELVDSRERVLKSKQTLYNAGMSEASNVIDAHNHLFSARNNLQINLYNYWQQRVDLLQTAGMLDNDTINLISVALTS</sequence>
<dbReference type="EMBL" id="NBYY01000003">
    <property type="protein sequence ID" value="PCS24117.1"/>
    <property type="molecule type" value="Genomic_DNA"/>
</dbReference>
<reference evidence="9" key="1">
    <citation type="submission" date="2017-04" db="EMBL/GenBank/DDBJ databases">
        <title>Genome evolution of the luminous symbionts of deep sea anglerfish.</title>
        <authorList>
            <person name="Hendry T.A."/>
        </authorList>
    </citation>
    <scope>NUCLEOTIDE SEQUENCE [LARGE SCALE GENOMIC DNA]</scope>
</reference>
<evidence type="ECO:0000313" key="8">
    <source>
        <dbReference type="EMBL" id="PCS24117.1"/>
    </source>
</evidence>
<keyword evidence="9" id="KW-1185">Reference proteome</keyword>
<evidence type="ECO:0000256" key="2">
    <source>
        <dbReference type="ARBA" id="ARBA00007613"/>
    </source>
</evidence>
<keyword evidence="3" id="KW-0813">Transport</keyword>
<dbReference type="GO" id="GO:0015562">
    <property type="term" value="F:efflux transmembrane transporter activity"/>
    <property type="evidence" value="ECO:0007669"/>
    <property type="project" value="InterPro"/>
</dbReference>
<dbReference type="Proteomes" id="UP000219020">
    <property type="component" value="Unassembled WGS sequence"/>
</dbReference>